<evidence type="ECO:0000256" key="1">
    <source>
        <dbReference type="ARBA" id="ARBA00009913"/>
    </source>
</evidence>
<dbReference type="InterPro" id="IPR009057">
    <property type="entry name" value="Homeodomain-like_sf"/>
</dbReference>
<accession>A0A4Y4BDK4</accession>
<dbReference type="InterPro" id="IPR036162">
    <property type="entry name" value="Resolvase-like_N_sf"/>
</dbReference>
<dbReference type="SMART" id="SM00857">
    <property type="entry name" value="Resolvase"/>
    <property type="match status" value="1"/>
</dbReference>
<evidence type="ECO:0000256" key="2">
    <source>
        <dbReference type="ARBA" id="ARBA00023125"/>
    </source>
</evidence>
<dbReference type="AlphaFoldDB" id="A0A4Y4BDK4"/>
<evidence type="ECO:0000256" key="3">
    <source>
        <dbReference type="ARBA" id="ARBA00023172"/>
    </source>
</evidence>
<protein>
    <submittedName>
        <fullName evidence="5">Recombinase</fullName>
    </submittedName>
</protein>
<dbReference type="CDD" id="cd03768">
    <property type="entry name" value="SR_ResInv"/>
    <property type="match status" value="1"/>
</dbReference>
<feature type="domain" description="Resolvase/invertase-type recombinase catalytic" evidence="4">
    <location>
        <begin position="1"/>
        <end position="137"/>
    </location>
</feature>
<dbReference type="GO" id="GO:0000150">
    <property type="term" value="F:DNA strand exchange activity"/>
    <property type="evidence" value="ECO:0007669"/>
    <property type="project" value="InterPro"/>
</dbReference>
<evidence type="ECO:0000313" key="6">
    <source>
        <dbReference type="Proteomes" id="UP000317410"/>
    </source>
</evidence>
<gene>
    <name evidence="5" type="ORF">MLI01_28680</name>
</gene>
<evidence type="ECO:0000313" key="5">
    <source>
        <dbReference type="EMBL" id="GEC76723.1"/>
    </source>
</evidence>
<keyword evidence="2" id="KW-0238">DNA-binding</keyword>
<name>A0A4Y4BDK4_MICMQ</name>
<keyword evidence="3" id="KW-0233">DNA recombination</keyword>
<dbReference type="Pfam" id="PF00239">
    <property type="entry name" value="Resolvase"/>
    <property type="match status" value="1"/>
</dbReference>
<proteinExistence type="inferred from homology"/>
<dbReference type="InterPro" id="IPR006119">
    <property type="entry name" value="Resolv_N"/>
</dbReference>
<dbReference type="PANTHER" id="PTHR30461:SF2">
    <property type="entry name" value="SERINE RECOMBINASE PINE-RELATED"/>
    <property type="match status" value="1"/>
</dbReference>
<dbReference type="Gene3D" id="1.10.10.60">
    <property type="entry name" value="Homeodomain-like"/>
    <property type="match status" value="1"/>
</dbReference>
<dbReference type="Proteomes" id="UP000317410">
    <property type="component" value="Unassembled WGS sequence"/>
</dbReference>
<dbReference type="EMBL" id="BJNQ01000024">
    <property type="protein sequence ID" value="GEC76723.1"/>
    <property type="molecule type" value="Genomic_DNA"/>
</dbReference>
<dbReference type="RefSeq" id="WP_167497461.1">
    <property type="nucleotide sequence ID" value="NZ_BJNQ01000024.1"/>
</dbReference>
<dbReference type="Gene3D" id="3.40.50.1390">
    <property type="entry name" value="Resolvase, N-terminal catalytic domain"/>
    <property type="match status" value="1"/>
</dbReference>
<organism evidence="5 6">
    <name type="scientific">Microbacterium maritypicum</name>
    <name type="common">Microbacterium liquefaciens</name>
    <dbReference type="NCBI Taxonomy" id="33918"/>
    <lineage>
        <taxon>Bacteria</taxon>
        <taxon>Bacillati</taxon>
        <taxon>Actinomycetota</taxon>
        <taxon>Actinomycetes</taxon>
        <taxon>Micrococcales</taxon>
        <taxon>Microbacteriaceae</taxon>
        <taxon>Microbacterium</taxon>
    </lineage>
</organism>
<sequence>MDFGYSRVSTVGQDLELQRNFLLNEGVHESRIFFDKGFSGKSMQRDGLQNVLAAVREGDKLIVPKLDRFARNAEETLRELRELTDRDVIFQFGKTVYDPGDPFSKLFLTFLSAIAEAEGGWISLRTQEAMARPDVRKKLKGRRPRFNAKQDAAIARHLADGEMSPQEIADLFTTSRASVYRAAQRHEQRKIQ</sequence>
<dbReference type="InterPro" id="IPR050639">
    <property type="entry name" value="SSR_resolvase"/>
</dbReference>
<dbReference type="SUPFAM" id="SSF53041">
    <property type="entry name" value="Resolvase-like"/>
    <property type="match status" value="1"/>
</dbReference>
<dbReference type="SUPFAM" id="SSF46689">
    <property type="entry name" value="Homeodomain-like"/>
    <property type="match status" value="1"/>
</dbReference>
<dbReference type="GO" id="GO:0003677">
    <property type="term" value="F:DNA binding"/>
    <property type="evidence" value="ECO:0007669"/>
    <property type="project" value="UniProtKB-KW"/>
</dbReference>
<reference evidence="5 6" key="1">
    <citation type="submission" date="2019-06" db="EMBL/GenBank/DDBJ databases">
        <title>Whole genome shotgun sequence of Microbacterium liquefaciens NBRC 15037.</title>
        <authorList>
            <person name="Hosoyama A."/>
            <person name="Uohara A."/>
            <person name="Ohji S."/>
            <person name="Ichikawa N."/>
        </authorList>
    </citation>
    <scope>NUCLEOTIDE SEQUENCE [LARGE SCALE GENOMIC DNA]</scope>
    <source>
        <strain evidence="5 6">NBRC 15037</strain>
    </source>
</reference>
<dbReference type="PROSITE" id="PS51736">
    <property type="entry name" value="RECOMBINASES_3"/>
    <property type="match status" value="1"/>
</dbReference>
<comment type="caution">
    <text evidence="5">The sequence shown here is derived from an EMBL/GenBank/DDBJ whole genome shotgun (WGS) entry which is preliminary data.</text>
</comment>
<dbReference type="PANTHER" id="PTHR30461">
    <property type="entry name" value="DNA-INVERTASE FROM LAMBDOID PROPHAGE"/>
    <property type="match status" value="1"/>
</dbReference>
<comment type="similarity">
    <text evidence="1">Belongs to the site-specific recombinase resolvase family.</text>
</comment>
<evidence type="ECO:0000259" key="4">
    <source>
        <dbReference type="PROSITE" id="PS51736"/>
    </source>
</evidence>